<evidence type="ECO:0000313" key="2">
    <source>
        <dbReference type="Proteomes" id="UP001526143"/>
    </source>
</evidence>
<accession>A0ABT3AW45</accession>
<reference evidence="1 2" key="1">
    <citation type="submission" date="2022-10" db="EMBL/GenBank/DDBJ databases">
        <title>Identification of biosynthetic pathway for the production of the potent trypsin inhibitor radiosumin.</title>
        <authorList>
            <person name="Fewer D.P."/>
            <person name="Delbaje E."/>
            <person name="Ouyang X."/>
            <person name="Agostino P.D."/>
            <person name="Wahlsten M."/>
            <person name="Jokela J."/>
            <person name="Permi P."/>
            <person name="Haapaniemi E."/>
            <person name="Koistinen H."/>
        </authorList>
    </citation>
    <scope>NUCLEOTIDE SEQUENCE [LARGE SCALE GENOMIC DNA]</scope>
    <source>
        <strain evidence="1 2">NIES-515</strain>
    </source>
</reference>
<evidence type="ECO:0000313" key="1">
    <source>
        <dbReference type="EMBL" id="MCV3213356.1"/>
    </source>
</evidence>
<organism evidence="1 2">
    <name type="scientific">Plectonema radiosum NIES-515</name>
    <dbReference type="NCBI Taxonomy" id="2986073"/>
    <lineage>
        <taxon>Bacteria</taxon>
        <taxon>Bacillati</taxon>
        <taxon>Cyanobacteriota</taxon>
        <taxon>Cyanophyceae</taxon>
        <taxon>Oscillatoriophycideae</taxon>
        <taxon>Oscillatoriales</taxon>
        <taxon>Microcoleaceae</taxon>
        <taxon>Plectonema</taxon>
    </lineage>
</organism>
<dbReference type="RefSeq" id="WP_263744865.1">
    <property type="nucleotide sequence ID" value="NZ_JAOWRF010000109.1"/>
</dbReference>
<keyword evidence="2" id="KW-1185">Reference proteome</keyword>
<protein>
    <submittedName>
        <fullName evidence="1">Uncharacterized protein</fullName>
    </submittedName>
</protein>
<name>A0ABT3AW45_9CYAN</name>
<comment type="caution">
    <text evidence="1">The sequence shown here is derived from an EMBL/GenBank/DDBJ whole genome shotgun (WGS) entry which is preliminary data.</text>
</comment>
<proteinExistence type="predicted"/>
<sequence length="58" mass="6652">MHDESPAPYPHRDEYIEGGDFRDTLNYNFSIAIFGTISQSYQSFIQAIALTHPTLNNF</sequence>
<dbReference type="Proteomes" id="UP001526143">
    <property type="component" value="Unassembled WGS sequence"/>
</dbReference>
<dbReference type="EMBL" id="JAOWRF010000109">
    <property type="protein sequence ID" value="MCV3213356.1"/>
    <property type="molecule type" value="Genomic_DNA"/>
</dbReference>
<gene>
    <name evidence="1" type="ORF">OGM63_07430</name>
</gene>